<evidence type="ECO:0000313" key="3">
    <source>
        <dbReference type="Proteomes" id="UP001161438"/>
    </source>
</evidence>
<proteinExistence type="predicted"/>
<dbReference type="GO" id="GO:0005935">
    <property type="term" value="C:cellular bud neck"/>
    <property type="evidence" value="ECO:0007669"/>
    <property type="project" value="TreeGrafter"/>
</dbReference>
<evidence type="ECO:0000259" key="1">
    <source>
        <dbReference type="PROSITE" id="PS50211"/>
    </source>
</evidence>
<feature type="domain" description="UDENN" evidence="1">
    <location>
        <begin position="28"/>
        <end position="601"/>
    </location>
</feature>
<dbReference type="EMBL" id="OX365771">
    <property type="protein sequence ID" value="CAI4036432.1"/>
    <property type="molecule type" value="Genomic_DNA"/>
</dbReference>
<dbReference type="GO" id="GO:0051666">
    <property type="term" value="P:actin cortical patch localization"/>
    <property type="evidence" value="ECO:0007669"/>
    <property type="project" value="TreeGrafter"/>
</dbReference>
<dbReference type="InterPro" id="IPR052809">
    <property type="entry name" value="Actin_polarity_regulatory"/>
</dbReference>
<dbReference type="PANTHER" id="PTHR28245">
    <property type="entry name" value="ARF3-INTERACTING PROTEIN 1"/>
    <property type="match status" value="1"/>
</dbReference>
<name>A0AA35IT51_SACMI</name>
<dbReference type="Proteomes" id="UP001161438">
    <property type="component" value="Chromosome 15"/>
</dbReference>
<keyword evidence="3" id="KW-1185">Reference proteome</keyword>
<dbReference type="InterPro" id="IPR037516">
    <property type="entry name" value="Tripartite_DENN"/>
</dbReference>
<dbReference type="Pfam" id="PF07792">
    <property type="entry name" value="Afi1"/>
    <property type="match status" value="1"/>
</dbReference>
<gene>
    <name evidence="2" type="primary">SMKI15G2760</name>
    <name evidence="2" type="ORF">SMKI_15G2760</name>
</gene>
<evidence type="ECO:0000313" key="2">
    <source>
        <dbReference type="EMBL" id="CAI4036432.1"/>
    </source>
</evidence>
<sequence length="899" mass="104162">MLRREINNSNSNRWVENESFPFEMPNVSYIVSAEFHNKLGPIVKHQYPKSIPGFRQFLYGECNGDTSVSMNLASLMIPSSIERNPGRQDITVFTLYYNKFTQNYQLFPVPKDPRFNFNLHHREDSNSSVSNSIYYDAENYQDVKNNRYTIVLEDDEFEFQEFQNNRKVTDDEPLFFINVANTVLDITNDRGAVIKSIAVGTPLKTFFAFKNIIVLVLDLYMKASSQAAAMDILVDCFNMLNSVDLSLINNIHSKNSIQDVLHSIHDESIITKLFFNTDDTLKRLFRINGFDTKDKYGNIVTFHDQFIQYHFTRFQSKMLPPYLLNIPLQFDMIKRAPIYVESDYNELVLKFLDRFIPYLLKASPKVTVWKLIINSTQLSKEDLCAFVLSLANITATYSNDLQSYFKGNTALIFPYMDISLVDSLRAYLTSRTDFIRCPAIIGTANPIFRYQLDVWDYYYDVDADILYENNKPQKETLDARTELRTGPNPLRKIFNRPHLSSNVVNENQRNLGQKLFSLLIDEYHDSDTMMSVLRRLNVLQLENLLDTLKRREISPDIALKDEYIAFYKDFFIFPEFFDYFTLHSIELLSNLDNCLFSLRDACRFLSKERIYSQLSQILEIVKEVLRMVSINKMNIDKFLNACLNYSPSIVLPSTELRADNSSKWSFEREVHQGFDNYSSYMGIERDPNGVVLSAIDLFTQVYSFDILALFLTFNENDCEHELPSTKSLSRKRTYLSRMAQSSSLRQFLQMSTRSNVRILGSNGQSFGSSKSSEFMNTFSIISPRLKASPLLERRASKISNAITKLLYKLECHPIGRTLLEKYLNKRFQKAYAESKKHFICENRDPESGSSNNVSSIIVSSSYTDESIPLPPNRTKMLNDLKEITQQQESAQKVAQDAEL</sequence>
<dbReference type="PROSITE" id="PS50211">
    <property type="entry name" value="DENN"/>
    <property type="match status" value="1"/>
</dbReference>
<dbReference type="GO" id="GO:0000282">
    <property type="term" value="P:cellular bud site selection"/>
    <property type="evidence" value="ECO:0007669"/>
    <property type="project" value="TreeGrafter"/>
</dbReference>
<protein>
    <recommendedName>
        <fullName evidence="1">UDENN domain-containing protein</fullName>
    </recommendedName>
</protein>
<dbReference type="Pfam" id="PF08616">
    <property type="entry name" value="SPA"/>
    <property type="match status" value="1"/>
</dbReference>
<dbReference type="AlphaFoldDB" id="A0AA35IT51"/>
<dbReference type="RefSeq" id="XP_056079552.1">
    <property type="nucleotide sequence ID" value="XM_056225766.1"/>
</dbReference>
<dbReference type="GeneID" id="80921340"/>
<dbReference type="GO" id="GO:0005886">
    <property type="term" value="C:plasma membrane"/>
    <property type="evidence" value="ECO:0007669"/>
    <property type="project" value="TreeGrafter"/>
</dbReference>
<dbReference type="PANTHER" id="PTHR28245:SF1">
    <property type="entry name" value="ARF3-INTERACTING PROTEIN 1"/>
    <property type="match status" value="1"/>
</dbReference>
<accession>A0AA35IT51</accession>
<reference evidence="2" key="1">
    <citation type="submission" date="2022-10" db="EMBL/GenBank/DDBJ databases">
        <authorList>
            <person name="Byrne P K."/>
        </authorList>
    </citation>
    <scope>NUCLEOTIDE SEQUENCE</scope>
    <source>
        <strain evidence="2">IFO1815</strain>
    </source>
</reference>
<organism evidence="2 3">
    <name type="scientific">Saccharomyces mikatae IFO 1815</name>
    <dbReference type="NCBI Taxonomy" id="226126"/>
    <lineage>
        <taxon>Eukaryota</taxon>
        <taxon>Fungi</taxon>
        <taxon>Dikarya</taxon>
        <taxon>Ascomycota</taxon>
        <taxon>Saccharomycotina</taxon>
        <taxon>Saccharomycetes</taxon>
        <taxon>Saccharomycetales</taxon>
        <taxon>Saccharomycetaceae</taxon>
        <taxon>Saccharomyces</taxon>
    </lineage>
</organism>
<dbReference type="InterPro" id="IPR012860">
    <property type="entry name" value="Afi1_N"/>
</dbReference>